<feature type="transmembrane region" description="Helical" evidence="1">
    <location>
        <begin position="552"/>
        <end position="572"/>
    </location>
</feature>
<proteinExistence type="predicted"/>
<feature type="transmembrane region" description="Helical" evidence="1">
    <location>
        <begin position="418"/>
        <end position="436"/>
    </location>
</feature>
<evidence type="ECO:0000313" key="3">
    <source>
        <dbReference type="Proteomes" id="UP000322699"/>
    </source>
</evidence>
<evidence type="ECO:0000313" key="2">
    <source>
        <dbReference type="EMBL" id="KAA1261840.1"/>
    </source>
</evidence>
<organism evidence="2 3">
    <name type="scientific">Rubripirellula obstinata</name>
    <dbReference type="NCBI Taxonomy" id="406547"/>
    <lineage>
        <taxon>Bacteria</taxon>
        <taxon>Pseudomonadati</taxon>
        <taxon>Planctomycetota</taxon>
        <taxon>Planctomycetia</taxon>
        <taxon>Pirellulales</taxon>
        <taxon>Pirellulaceae</taxon>
        <taxon>Rubripirellula</taxon>
    </lineage>
</organism>
<keyword evidence="1" id="KW-0812">Transmembrane</keyword>
<reference evidence="2 3" key="1">
    <citation type="submission" date="2019-08" db="EMBL/GenBank/DDBJ databases">
        <title>Deep-cultivation of Planctomycetes and their phenomic and genomic characterization uncovers novel biology.</title>
        <authorList>
            <person name="Wiegand S."/>
            <person name="Jogler M."/>
            <person name="Boedeker C."/>
            <person name="Pinto D."/>
            <person name="Vollmers J."/>
            <person name="Rivas-Marin E."/>
            <person name="Kohn T."/>
            <person name="Peeters S.H."/>
            <person name="Heuer A."/>
            <person name="Rast P."/>
            <person name="Oberbeckmann S."/>
            <person name="Bunk B."/>
            <person name="Jeske O."/>
            <person name="Meyerdierks A."/>
            <person name="Storesund J.E."/>
            <person name="Kallscheuer N."/>
            <person name="Luecker S."/>
            <person name="Lage O.M."/>
            <person name="Pohl T."/>
            <person name="Merkel B.J."/>
            <person name="Hornburger P."/>
            <person name="Mueller R.-W."/>
            <person name="Bruemmer F."/>
            <person name="Labrenz M."/>
            <person name="Spormann A.M."/>
            <person name="Op Den Camp H."/>
            <person name="Overmann J."/>
            <person name="Amann R."/>
            <person name="Jetten M.S.M."/>
            <person name="Mascher T."/>
            <person name="Medema M.H."/>
            <person name="Devos D.P."/>
            <person name="Kaster A.-K."/>
            <person name="Ovreas L."/>
            <person name="Rohde M."/>
            <person name="Galperin M.Y."/>
            <person name="Jogler C."/>
        </authorList>
    </citation>
    <scope>NUCLEOTIDE SEQUENCE [LARGE SCALE GENOMIC DNA]</scope>
    <source>
        <strain evidence="2 3">LF1</strain>
    </source>
</reference>
<feature type="transmembrane region" description="Helical" evidence="1">
    <location>
        <begin position="481"/>
        <end position="502"/>
    </location>
</feature>
<keyword evidence="1" id="KW-0472">Membrane</keyword>
<dbReference type="Proteomes" id="UP000322699">
    <property type="component" value="Unassembled WGS sequence"/>
</dbReference>
<feature type="transmembrane region" description="Helical" evidence="1">
    <location>
        <begin position="324"/>
        <end position="343"/>
    </location>
</feature>
<dbReference type="AlphaFoldDB" id="A0A5B1CQD1"/>
<name>A0A5B1CQD1_9BACT</name>
<evidence type="ECO:0000256" key="1">
    <source>
        <dbReference type="SAM" id="Phobius"/>
    </source>
</evidence>
<comment type="caution">
    <text evidence="2">The sequence shown here is derived from an EMBL/GenBank/DDBJ whole genome shotgun (WGS) entry which is preliminary data.</text>
</comment>
<keyword evidence="3" id="KW-1185">Reference proteome</keyword>
<feature type="transmembrane region" description="Helical" evidence="1">
    <location>
        <begin position="355"/>
        <end position="375"/>
    </location>
</feature>
<dbReference type="EMBL" id="VRLW01000001">
    <property type="protein sequence ID" value="KAA1261840.1"/>
    <property type="molecule type" value="Genomic_DNA"/>
</dbReference>
<sequence>MFGMVLIPSLSSADPLDVIEASWQNCFERATVEGGYHYQCRMTQQVVAENAELVADTPLTSIQYDIEVARLGQAHSMRLESDTRRHPWIEVFDGDAKYVSQSDSDWSVQPRSYLLTKGREASQILADPLADVLGLSNTTLPAWSLRSGFTHAVFNLSDGLSNRRFRVLEEDENEVDLVSLDGETVTLSKQHGHAIARRSWSENALEPIALRLENRDWSQLANGTWYPKTSAILCELEADRSLLYRLDFAFSAGDRLRKADFAIHVEEPGAEITFFGGTFADGRSDIRHRLLNEGERIDLNQVATRPGSIRWSSRQWPTFTFLESWNLTPIFCLAILLAGRSGWLARIPISPSTPTLLGLSALLGITLLVLIHLAMEFYAGGTAWDRSTLGYSWSQNFLSDLGREYLPDHRPNRVASQVFQLAMTLGGVGLAFHMACLPRLFTVRIARYFALAACVSGFIAAWFFVRVGWTPIDWHYEAHQRFAMSAFILLGFTAGCYATALLRQKDYPRRFGRLLLLLCFLTAMQITLRVLDDGRIVLGTDWLLRQVLMQKLLFYSAALTMLYQIRGAILWLNRHRPAN</sequence>
<keyword evidence="1" id="KW-1133">Transmembrane helix</keyword>
<feature type="transmembrane region" description="Helical" evidence="1">
    <location>
        <begin position="514"/>
        <end position="532"/>
    </location>
</feature>
<accession>A0A5B1CQD1</accession>
<protein>
    <submittedName>
        <fullName evidence="2">Uncharacterized protein</fullName>
    </submittedName>
</protein>
<gene>
    <name evidence="2" type="ORF">LF1_44010</name>
</gene>
<feature type="transmembrane region" description="Helical" evidence="1">
    <location>
        <begin position="448"/>
        <end position="469"/>
    </location>
</feature>